<name>A0ABW5YJT6_9FLAO</name>
<evidence type="ECO:0000313" key="3">
    <source>
        <dbReference type="Proteomes" id="UP001597534"/>
    </source>
</evidence>
<dbReference type="Pfam" id="PF04143">
    <property type="entry name" value="Sulf_transp"/>
    <property type="match status" value="1"/>
</dbReference>
<keyword evidence="3" id="KW-1185">Reference proteome</keyword>
<accession>A0ABW5YJT6</accession>
<evidence type="ECO:0000313" key="2">
    <source>
        <dbReference type="EMBL" id="MFD2891336.1"/>
    </source>
</evidence>
<keyword evidence="1" id="KW-1133">Transmembrane helix</keyword>
<dbReference type="InterPro" id="IPR007272">
    <property type="entry name" value="Sulf_transp_TsuA/YedE"/>
</dbReference>
<keyword evidence="1" id="KW-0812">Transmembrane</keyword>
<feature type="transmembrane region" description="Helical" evidence="1">
    <location>
        <begin position="102"/>
        <end position="131"/>
    </location>
</feature>
<gene>
    <name evidence="2" type="ORF">ACFS5J_04835</name>
</gene>
<feature type="transmembrane region" description="Helical" evidence="1">
    <location>
        <begin position="38"/>
        <end position="57"/>
    </location>
</feature>
<dbReference type="RefSeq" id="WP_379810909.1">
    <property type="nucleotide sequence ID" value="NZ_JBHUPC010000012.1"/>
</dbReference>
<reference evidence="3" key="1">
    <citation type="journal article" date="2019" name="Int. J. Syst. Evol. Microbiol.">
        <title>The Global Catalogue of Microorganisms (GCM) 10K type strain sequencing project: providing services to taxonomists for standard genome sequencing and annotation.</title>
        <authorList>
            <consortium name="The Broad Institute Genomics Platform"/>
            <consortium name="The Broad Institute Genome Sequencing Center for Infectious Disease"/>
            <person name="Wu L."/>
            <person name="Ma J."/>
        </authorList>
    </citation>
    <scope>NUCLEOTIDE SEQUENCE [LARGE SCALE GENOMIC DNA]</scope>
    <source>
        <strain evidence="3">KCTC 22671</strain>
    </source>
</reference>
<comment type="caution">
    <text evidence="2">The sequence shown here is derived from an EMBL/GenBank/DDBJ whole genome shotgun (WGS) entry which is preliminary data.</text>
</comment>
<feature type="transmembrane region" description="Helical" evidence="1">
    <location>
        <begin position="78"/>
        <end position="96"/>
    </location>
</feature>
<proteinExistence type="predicted"/>
<dbReference type="EMBL" id="JBHUPC010000012">
    <property type="protein sequence ID" value="MFD2891336.1"/>
    <property type="molecule type" value="Genomic_DNA"/>
</dbReference>
<protein>
    <submittedName>
        <fullName evidence="2">DUF6691 family protein</fullName>
    </submittedName>
</protein>
<sequence length="137" mass="15194">MKFLRFILVGFVFGIVLTKAEAVSWYRIYEMFRFESFHMFGIIMVAIATGVIGIQMIKRSKIKDIKGQEIEIVPKERGFTRYIVGGTLFGLGWGLVGSCPGPIFILLGTGIYGVAVVLVGALLGTYIYGLLKDKLPH</sequence>
<keyword evidence="1" id="KW-0472">Membrane</keyword>
<evidence type="ECO:0000256" key="1">
    <source>
        <dbReference type="SAM" id="Phobius"/>
    </source>
</evidence>
<organism evidence="2 3">
    <name type="scientific">Flavobacterium chuncheonense</name>
    <dbReference type="NCBI Taxonomy" id="2026653"/>
    <lineage>
        <taxon>Bacteria</taxon>
        <taxon>Pseudomonadati</taxon>
        <taxon>Bacteroidota</taxon>
        <taxon>Flavobacteriia</taxon>
        <taxon>Flavobacteriales</taxon>
        <taxon>Flavobacteriaceae</taxon>
        <taxon>Flavobacterium</taxon>
    </lineage>
</organism>
<dbReference type="Proteomes" id="UP001597534">
    <property type="component" value="Unassembled WGS sequence"/>
</dbReference>